<keyword evidence="1" id="KW-1133">Transmembrane helix</keyword>
<protein>
    <submittedName>
        <fullName evidence="2">Uncharacterized protein</fullName>
    </submittedName>
</protein>
<comment type="caution">
    <text evidence="2">The sequence shown here is derived from an EMBL/GenBank/DDBJ whole genome shotgun (WGS) entry which is preliminary data.</text>
</comment>
<reference evidence="2 3" key="1">
    <citation type="submission" date="2019-03" db="EMBL/GenBank/DDBJ databases">
        <title>Genomics of glacier-inhabiting Cryobacterium strains.</title>
        <authorList>
            <person name="Liu Q."/>
            <person name="Xin Y.-H."/>
        </authorList>
    </citation>
    <scope>NUCLEOTIDE SEQUENCE [LARGE SCALE GENOMIC DNA]</scope>
    <source>
        <strain evidence="2 3">Sr39</strain>
    </source>
</reference>
<dbReference type="EMBL" id="SOHJ01000002">
    <property type="protein sequence ID" value="TFD62884.1"/>
    <property type="molecule type" value="Genomic_DNA"/>
</dbReference>
<keyword evidence="1" id="KW-0472">Membrane</keyword>
<feature type="transmembrane region" description="Helical" evidence="1">
    <location>
        <begin position="161"/>
        <end position="178"/>
    </location>
</feature>
<feature type="transmembrane region" description="Helical" evidence="1">
    <location>
        <begin position="128"/>
        <end position="149"/>
    </location>
</feature>
<keyword evidence="3" id="KW-1185">Reference proteome</keyword>
<organism evidence="2 3">
    <name type="scientific">Cryobacterium suzukii</name>
    <dbReference type="NCBI Taxonomy" id="1259198"/>
    <lineage>
        <taxon>Bacteria</taxon>
        <taxon>Bacillati</taxon>
        <taxon>Actinomycetota</taxon>
        <taxon>Actinomycetes</taxon>
        <taxon>Micrococcales</taxon>
        <taxon>Microbacteriaceae</taxon>
        <taxon>Cryobacterium</taxon>
    </lineage>
</organism>
<accession>A0A4R9AJ92</accession>
<dbReference type="RefSeq" id="WP_134513220.1">
    <property type="nucleotide sequence ID" value="NZ_SOHJ01000002.1"/>
</dbReference>
<feature type="transmembrane region" description="Helical" evidence="1">
    <location>
        <begin position="45"/>
        <end position="63"/>
    </location>
</feature>
<evidence type="ECO:0000313" key="2">
    <source>
        <dbReference type="EMBL" id="TFD62884.1"/>
    </source>
</evidence>
<feature type="transmembrane region" description="Helical" evidence="1">
    <location>
        <begin position="6"/>
        <end position="25"/>
    </location>
</feature>
<dbReference type="AlphaFoldDB" id="A0A4R9AJ92"/>
<feature type="transmembrane region" description="Helical" evidence="1">
    <location>
        <begin position="226"/>
        <end position="245"/>
    </location>
</feature>
<keyword evidence="1" id="KW-0812">Transmembrane</keyword>
<gene>
    <name evidence="2" type="ORF">E3T39_02935</name>
</gene>
<dbReference type="Proteomes" id="UP000298170">
    <property type="component" value="Unassembled WGS sequence"/>
</dbReference>
<evidence type="ECO:0000256" key="1">
    <source>
        <dbReference type="SAM" id="Phobius"/>
    </source>
</evidence>
<name>A0A4R9AJ92_9MICO</name>
<sequence length="256" mass="27174">MAALTWWTALLVLLVLGSIATVVVIERRSGSRPGTDVDPTKAVRVIRIIAILYAVVTVLGTVADALQRLLSDAVSVRLPVKPFWPSLPSTVEVTGTTADVVGGGFVHAVVTVAGLDTATRVWLAAGDALQGTTNVVIAVVVVLLCTSIIRRDPFRPALTRGINLTATSIIVGGLGWQVCDAVAGGLASSQVLRATGWSLDTAEVDWTDIRQVIGLPMEGHEWTLDFWPIWVGLALFAVAAVFRYGQKLQRDSDGLV</sequence>
<dbReference type="OrthoDB" id="5119249at2"/>
<proteinExistence type="predicted"/>
<evidence type="ECO:0000313" key="3">
    <source>
        <dbReference type="Proteomes" id="UP000298170"/>
    </source>
</evidence>